<reference evidence="3" key="1">
    <citation type="submission" date="2015-06" db="UniProtKB">
        <authorList>
            <consortium name="EnsemblPlants"/>
        </authorList>
    </citation>
    <scope>IDENTIFICATION</scope>
</reference>
<feature type="compositionally biased region" description="Basic residues" evidence="1">
    <location>
        <begin position="1"/>
        <end position="17"/>
    </location>
</feature>
<accession>N1QQ71</accession>
<dbReference type="EnsemblPlants" id="EMT01072">
    <property type="protein sequence ID" value="EMT01072"/>
    <property type="gene ID" value="F775_24118"/>
</dbReference>
<feature type="domain" description="Nucleoplasmin-like" evidence="2">
    <location>
        <begin position="161"/>
        <end position="236"/>
    </location>
</feature>
<evidence type="ECO:0000259" key="2">
    <source>
        <dbReference type="Pfam" id="PF17800"/>
    </source>
</evidence>
<feature type="region of interest" description="Disordered" evidence="1">
    <location>
        <begin position="1"/>
        <end position="58"/>
    </location>
</feature>
<organism evidence="3">
    <name type="scientific">Aegilops tauschii</name>
    <name type="common">Tausch's goatgrass</name>
    <name type="synonym">Aegilops squarrosa</name>
    <dbReference type="NCBI Taxonomy" id="37682"/>
    <lineage>
        <taxon>Eukaryota</taxon>
        <taxon>Viridiplantae</taxon>
        <taxon>Streptophyta</taxon>
        <taxon>Embryophyta</taxon>
        <taxon>Tracheophyta</taxon>
        <taxon>Spermatophyta</taxon>
        <taxon>Magnoliopsida</taxon>
        <taxon>Liliopsida</taxon>
        <taxon>Poales</taxon>
        <taxon>Poaceae</taxon>
        <taxon>BOP clade</taxon>
        <taxon>Pooideae</taxon>
        <taxon>Triticodae</taxon>
        <taxon>Triticeae</taxon>
        <taxon>Triticinae</taxon>
        <taxon>Aegilops</taxon>
    </lineage>
</organism>
<evidence type="ECO:0000256" key="1">
    <source>
        <dbReference type="SAM" id="MobiDB-lite"/>
    </source>
</evidence>
<proteinExistence type="predicted"/>
<dbReference type="Gene3D" id="2.60.120.340">
    <property type="entry name" value="Nucleoplasmin core domain"/>
    <property type="match status" value="1"/>
</dbReference>
<protein>
    <recommendedName>
        <fullName evidence="2">Nucleoplasmin-like domain-containing protein</fullName>
    </recommendedName>
</protein>
<dbReference type="InterPro" id="IPR041232">
    <property type="entry name" value="NPL"/>
</dbReference>
<dbReference type="Pfam" id="PF17800">
    <property type="entry name" value="NPL"/>
    <property type="match status" value="1"/>
</dbReference>
<feature type="region of interest" description="Disordered" evidence="1">
    <location>
        <begin position="128"/>
        <end position="163"/>
    </location>
</feature>
<dbReference type="ExpressionAtlas" id="N1QQ71">
    <property type="expression patterns" value="baseline"/>
</dbReference>
<dbReference type="AlphaFoldDB" id="N1QQ71"/>
<evidence type="ECO:0000313" key="3">
    <source>
        <dbReference type="EnsemblPlants" id="EMT01072"/>
    </source>
</evidence>
<name>N1QQ71_AEGTA</name>
<sequence>MASKKKKQKRKECKHVKIMPSSPCASAAKTPILEQEEKVTRKRKRRMEQEPSGNLLLPLQPGHACNSFLQSPAPEILTLEEAAAMIRKKNMHKEQKVDTLSFTQNPTLEEKQGQKKERKRMEQILLSPSTPVPAGTTIQEQEVKVRKKQKRRMEQQPSDNSQLPLHPGHSCCVLVNKNTAERTMVQCIIGNNAPIIVCSLDPGLVEMCHLELEYQENHEVHFSVLGANFVHLSGYYY</sequence>